<evidence type="ECO:0000313" key="8">
    <source>
        <dbReference type="Proteomes" id="UP001183794"/>
    </source>
</evidence>
<keyword evidence="2" id="KW-0547">Nucleotide-binding</keyword>
<keyword evidence="8" id="KW-1185">Reference proteome</keyword>
<sequence length="320" mass="34634">MSAHPATYQTVSAQAPAMIALTSNIGQPLDHQRAPVLQLKMAISRYDIAVIEPRDDKEIFVSYEDATQTPIEYQDIPEDDLVAVFRAVDALRDYLARPKVTSGVDITIQKNIPFDTHLGGRGASAAAVIVALTQLWNANIAREDLTRIAHRVELGAVESLTGGVLLSRESATEATVTQVLSHRELALVIVPAAADIPTEELVTILQTMRDEQSHDAGRDRLEFDPALLEALAHGRAAEVALLMHNDFQPALVTLLPEHNDWLTAGMTEGALAAQTIGPGASLLLLARDFEDATKIAERFEERMEIAAIAEYGPVAGAQVL</sequence>
<dbReference type="Pfam" id="PF08544">
    <property type="entry name" value="GHMP_kinases_C"/>
    <property type="match status" value="1"/>
</dbReference>
<comment type="caution">
    <text evidence="7">The sequence shown here is derived from an EMBL/GenBank/DDBJ whole genome shotgun (WGS) entry which is preliminary data.</text>
</comment>
<dbReference type="InterPro" id="IPR014721">
    <property type="entry name" value="Ribsml_uS5_D2-typ_fold_subgr"/>
</dbReference>
<dbReference type="PANTHER" id="PTHR43527">
    <property type="entry name" value="4-DIPHOSPHOCYTIDYL-2-C-METHYL-D-ERYTHRITOL KINASE, CHLOROPLASTIC"/>
    <property type="match status" value="1"/>
</dbReference>
<dbReference type="Pfam" id="PF00288">
    <property type="entry name" value="GHMP_kinases_N"/>
    <property type="match status" value="1"/>
</dbReference>
<keyword evidence="1 7" id="KW-0808">Transferase</keyword>
<dbReference type="EMBL" id="JAVDYJ010000001">
    <property type="protein sequence ID" value="MDR7347540.1"/>
    <property type="molecule type" value="Genomic_DNA"/>
</dbReference>
<dbReference type="InterPro" id="IPR036554">
    <property type="entry name" value="GHMP_kinase_C_sf"/>
</dbReference>
<dbReference type="GO" id="GO:0050515">
    <property type="term" value="F:4-(cytidine 5'-diphospho)-2-C-methyl-D-erythritol kinase activity"/>
    <property type="evidence" value="ECO:0007669"/>
    <property type="project" value="UniProtKB-EC"/>
</dbReference>
<dbReference type="RefSeq" id="WP_310173860.1">
    <property type="nucleotide sequence ID" value="NZ_BAABHE010000003.1"/>
</dbReference>
<dbReference type="PANTHER" id="PTHR43527:SF2">
    <property type="entry name" value="4-DIPHOSPHOCYTIDYL-2-C-METHYL-D-ERYTHRITOL KINASE, CHLOROPLASTIC"/>
    <property type="match status" value="1"/>
</dbReference>
<gene>
    <name evidence="7" type="ORF">J2S62_001797</name>
</gene>
<evidence type="ECO:0000256" key="4">
    <source>
        <dbReference type="ARBA" id="ARBA00022840"/>
    </source>
</evidence>
<dbReference type="Proteomes" id="UP001183794">
    <property type="component" value="Unassembled WGS sequence"/>
</dbReference>
<organism evidence="7 8">
    <name type="scientific">Enteractinococcus fodinae</name>
    <dbReference type="NCBI Taxonomy" id="684663"/>
    <lineage>
        <taxon>Bacteria</taxon>
        <taxon>Bacillati</taxon>
        <taxon>Actinomycetota</taxon>
        <taxon>Actinomycetes</taxon>
        <taxon>Micrococcales</taxon>
        <taxon>Micrococcaceae</taxon>
    </lineage>
</organism>
<dbReference type="SUPFAM" id="SSF55060">
    <property type="entry name" value="GHMP Kinase, C-terminal domain"/>
    <property type="match status" value="1"/>
</dbReference>
<dbReference type="InterPro" id="IPR006204">
    <property type="entry name" value="GHMP_kinase_N_dom"/>
</dbReference>
<dbReference type="Gene3D" id="3.30.70.890">
    <property type="entry name" value="GHMP kinase, C-terminal domain"/>
    <property type="match status" value="1"/>
</dbReference>
<protein>
    <submittedName>
        <fullName evidence="7">4-diphosphocytidyl-2-C-methyl-D-erythritol kinase</fullName>
        <ecNumber evidence="7">2.7.1.148</ecNumber>
    </submittedName>
</protein>
<reference evidence="7 8" key="1">
    <citation type="submission" date="2023-07" db="EMBL/GenBank/DDBJ databases">
        <title>Sequencing the genomes of 1000 actinobacteria strains.</title>
        <authorList>
            <person name="Klenk H.-P."/>
        </authorList>
    </citation>
    <scope>NUCLEOTIDE SEQUENCE [LARGE SCALE GENOMIC DNA]</scope>
    <source>
        <strain evidence="7 8">DSM 22966</strain>
    </source>
</reference>
<dbReference type="EC" id="2.7.1.148" evidence="7"/>
<keyword evidence="4" id="KW-0067">ATP-binding</keyword>
<feature type="domain" description="GHMP kinase C-terminal" evidence="6">
    <location>
        <begin position="227"/>
        <end position="304"/>
    </location>
</feature>
<dbReference type="InterPro" id="IPR020568">
    <property type="entry name" value="Ribosomal_Su5_D2-typ_SF"/>
</dbReference>
<keyword evidence="3 7" id="KW-0418">Kinase</keyword>
<dbReference type="InterPro" id="IPR013750">
    <property type="entry name" value="GHMP_kinase_C_dom"/>
</dbReference>
<evidence type="ECO:0000256" key="3">
    <source>
        <dbReference type="ARBA" id="ARBA00022777"/>
    </source>
</evidence>
<evidence type="ECO:0000256" key="2">
    <source>
        <dbReference type="ARBA" id="ARBA00022741"/>
    </source>
</evidence>
<evidence type="ECO:0000256" key="1">
    <source>
        <dbReference type="ARBA" id="ARBA00022679"/>
    </source>
</evidence>
<dbReference type="SUPFAM" id="SSF54211">
    <property type="entry name" value="Ribosomal protein S5 domain 2-like"/>
    <property type="match status" value="1"/>
</dbReference>
<proteinExistence type="predicted"/>
<accession>A0ABU2B1R6</accession>
<evidence type="ECO:0000259" key="5">
    <source>
        <dbReference type="Pfam" id="PF00288"/>
    </source>
</evidence>
<evidence type="ECO:0000313" key="7">
    <source>
        <dbReference type="EMBL" id="MDR7347540.1"/>
    </source>
</evidence>
<name>A0ABU2B1R6_9MICC</name>
<dbReference type="Gene3D" id="3.30.230.10">
    <property type="match status" value="1"/>
</dbReference>
<feature type="domain" description="GHMP kinase N-terminal" evidence="5">
    <location>
        <begin position="84"/>
        <end position="162"/>
    </location>
</feature>
<evidence type="ECO:0000259" key="6">
    <source>
        <dbReference type="Pfam" id="PF08544"/>
    </source>
</evidence>